<dbReference type="RefSeq" id="XP_001024150.1">
    <property type="nucleotide sequence ID" value="XM_001024150.3"/>
</dbReference>
<keyword evidence="4" id="KW-0732">Signal</keyword>
<dbReference type="InParanoid" id="I7MA85"/>
<sequence length="1257" mass="144235">MIANNLMLIIYVLVELHKFIVLASPQNCLTLNTVDQTKCDVCLNGFFPQQDQTGCSNTISQCVLYSGSNCIQCQADYGVFNQICVNNIPFCAFYLSLSKCQQCHTDQGYSMNTTGTTCYNTIPNCQLYSSSSICKQCNSGYSLASDFSACYLAPVKNCFQVSNNDKYTCGLCDSSFYLTTQKSCQQCSVPYCSVCNADGTCSQCINNAYTLSNGVCVCNQGFYKQQDFTAQNSLFTCQACSYKCASCFEYDVCTSCSANRTLDKNCECPSNQITDLASNDCISCKLGQYKIGNQCVTSCPKGYYNNQYLGECTICSSKSSNQQCSNLVLASLKYNEQSQALILFSETVNLAQNIQQVDSCFNIQLINQHENLAQLQVSFTQLDGQTFRVSFQQNQFYTETKVVIQSIFQNCFQTSDGKLIDYQINLNPDSIILSPEENFLSSPSTFNKGMKITIYILGAFILFCSFFGIKISSTITIEAIQVVFCLYFVDLYIPFHLQSLFQAIDIFNFRILNYIMSGFDGLDLKRDDLIFQYSIKDQVLSGRFFQRGFQVCSFFYNGLTYLFLIILFYGIYLFLTNTFLAPYDYPLAQNNKEDSNKKSIQLQKDKSNVEDKSQLKPLELNLKSPKENNFLNSDSFQLKQNGQKENDKLFDVNKYEKVNFYLLQISLNTIKISYVPLSFAAGLQLKNYSSADQINQFSFFCAMLTLLLIAYTFGVLMYRDIKKYAQNMYERKQDQKEYTYQVSELNIRSAVQRKNKMDQLKLIYPILQVFSYSIITLLITWLQDIADILLYILISTIMLLIVVNMYSPFTSFKANLIHFISNFFILIILVGQLIMRNLYNQIENSSIISTKTDYFNSIQYVAIFLSSTILLFTLISSLFQANNTYQYFKNGFSVDNVAVVHPIPITSPTKNAIMTFENIDEKNQLKSPKQDIPKVPIKENISRKTSFLEIKKDQTNQLRRQSTLSQMQTYEQSTQQKQIFVAPRKSLQVLKQSDFNSQTASQSSFNDQFSTNPSSIQVIELEDIQKLVRENKKMEQKLAQIEKKQQQLIKKMNYSSAKHSLQNSFQSLDQDVKSDEEEPRIKKRSQNQSIETIEEEEELSQKNGNRGERRKRQSQVLQQIPQTPPSLKRIQHMQTNVFHFGDDIKLDSKKDEKIQVKEERQPIIKQNKFDKKKSKTMILEDDKKQIFNYGSKIENSNQKMLIKSDSPNKQISEKSSSSSSNEEGDEDDLNFWKNTRKEQLRVNKQSRAQSLLFIKNE</sequence>
<feature type="chain" id="PRO_5003712354" evidence="4">
    <location>
        <begin position="24"/>
        <end position="1257"/>
    </location>
</feature>
<evidence type="ECO:0000313" key="6">
    <source>
        <dbReference type="Proteomes" id="UP000009168"/>
    </source>
</evidence>
<dbReference type="SUPFAM" id="SSF57184">
    <property type="entry name" value="Growth factor receptor domain"/>
    <property type="match status" value="2"/>
</dbReference>
<evidence type="ECO:0000256" key="3">
    <source>
        <dbReference type="SAM" id="Phobius"/>
    </source>
</evidence>
<feature type="compositionally biased region" description="Polar residues" evidence="2">
    <location>
        <begin position="1060"/>
        <end position="1069"/>
    </location>
</feature>
<dbReference type="CDD" id="cd00064">
    <property type="entry name" value="FU"/>
    <property type="match status" value="1"/>
</dbReference>
<feature type="transmembrane region" description="Helical" evidence="3">
    <location>
        <begin position="858"/>
        <end position="879"/>
    </location>
</feature>
<feature type="region of interest" description="Disordered" evidence="2">
    <location>
        <begin position="1060"/>
        <end position="1125"/>
    </location>
</feature>
<dbReference type="GeneID" id="7823413"/>
<dbReference type="Proteomes" id="UP000009168">
    <property type="component" value="Unassembled WGS sequence"/>
</dbReference>
<dbReference type="InterPro" id="IPR009030">
    <property type="entry name" value="Growth_fac_rcpt_cys_sf"/>
</dbReference>
<feature type="transmembrane region" description="Helical" evidence="3">
    <location>
        <begin position="788"/>
        <end position="807"/>
    </location>
</feature>
<dbReference type="AlphaFoldDB" id="I7MA85"/>
<keyword evidence="3" id="KW-1133">Transmembrane helix</keyword>
<dbReference type="InterPro" id="IPR006212">
    <property type="entry name" value="Furin_repeat"/>
</dbReference>
<protein>
    <submittedName>
        <fullName evidence="5">Transmembrane protein, putative</fullName>
    </submittedName>
</protein>
<proteinExistence type="predicted"/>
<evidence type="ECO:0000256" key="4">
    <source>
        <dbReference type="SAM" id="SignalP"/>
    </source>
</evidence>
<feature type="signal peptide" evidence="4">
    <location>
        <begin position="1"/>
        <end position="23"/>
    </location>
</feature>
<name>I7MA85_TETTS</name>
<feature type="coiled-coil region" evidence="1">
    <location>
        <begin position="1024"/>
        <end position="1051"/>
    </location>
</feature>
<evidence type="ECO:0000313" key="5">
    <source>
        <dbReference type="EMBL" id="EAS03905.1"/>
    </source>
</evidence>
<feature type="transmembrane region" description="Helical" evidence="3">
    <location>
        <begin position="658"/>
        <end position="677"/>
    </location>
</feature>
<organism evidence="5 6">
    <name type="scientific">Tetrahymena thermophila (strain SB210)</name>
    <dbReference type="NCBI Taxonomy" id="312017"/>
    <lineage>
        <taxon>Eukaryota</taxon>
        <taxon>Sar</taxon>
        <taxon>Alveolata</taxon>
        <taxon>Ciliophora</taxon>
        <taxon>Intramacronucleata</taxon>
        <taxon>Oligohymenophorea</taxon>
        <taxon>Hymenostomatida</taxon>
        <taxon>Tetrahymenina</taxon>
        <taxon>Tetrahymenidae</taxon>
        <taxon>Tetrahymena</taxon>
    </lineage>
</organism>
<gene>
    <name evidence="5" type="ORF">TTHERM_00455440</name>
</gene>
<feature type="transmembrane region" description="Helical" evidence="3">
    <location>
        <begin position="476"/>
        <end position="495"/>
    </location>
</feature>
<dbReference type="HOGENOM" id="CLU_265235_0_0_1"/>
<feature type="region of interest" description="Disordered" evidence="2">
    <location>
        <begin position="1193"/>
        <end position="1231"/>
    </location>
</feature>
<accession>I7MA85</accession>
<reference evidence="6" key="1">
    <citation type="journal article" date="2006" name="PLoS Biol.">
        <title>Macronuclear genome sequence of the ciliate Tetrahymena thermophila, a model eukaryote.</title>
        <authorList>
            <person name="Eisen J.A."/>
            <person name="Coyne R.S."/>
            <person name="Wu M."/>
            <person name="Wu D."/>
            <person name="Thiagarajan M."/>
            <person name="Wortman J.R."/>
            <person name="Badger J.H."/>
            <person name="Ren Q."/>
            <person name="Amedeo P."/>
            <person name="Jones K.M."/>
            <person name="Tallon L.J."/>
            <person name="Delcher A.L."/>
            <person name="Salzberg S.L."/>
            <person name="Silva J.C."/>
            <person name="Haas B.J."/>
            <person name="Majoros W.H."/>
            <person name="Farzad M."/>
            <person name="Carlton J.M."/>
            <person name="Smith R.K. Jr."/>
            <person name="Garg J."/>
            <person name="Pearlman R.E."/>
            <person name="Karrer K.M."/>
            <person name="Sun L."/>
            <person name="Manning G."/>
            <person name="Elde N.C."/>
            <person name="Turkewitz A.P."/>
            <person name="Asai D.J."/>
            <person name="Wilkes D.E."/>
            <person name="Wang Y."/>
            <person name="Cai H."/>
            <person name="Collins K."/>
            <person name="Stewart B.A."/>
            <person name="Lee S.R."/>
            <person name="Wilamowska K."/>
            <person name="Weinberg Z."/>
            <person name="Ruzzo W.L."/>
            <person name="Wloga D."/>
            <person name="Gaertig J."/>
            <person name="Frankel J."/>
            <person name="Tsao C.-C."/>
            <person name="Gorovsky M.A."/>
            <person name="Keeling P.J."/>
            <person name="Waller R.F."/>
            <person name="Patron N.J."/>
            <person name="Cherry J.M."/>
            <person name="Stover N.A."/>
            <person name="Krieger C.J."/>
            <person name="del Toro C."/>
            <person name="Ryder H.F."/>
            <person name="Williamson S.C."/>
            <person name="Barbeau R.A."/>
            <person name="Hamilton E.P."/>
            <person name="Orias E."/>
        </authorList>
    </citation>
    <scope>NUCLEOTIDE SEQUENCE [LARGE SCALE GENOMIC DNA]</scope>
    <source>
        <strain evidence="6">SB210</strain>
    </source>
</reference>
<feature type="transmembrane region" description="Helical" evidence="3">
    <location>
        <begin position="452"/>
        <end position="469"/>
    </location>
</feature>
<feature type="transmembrane region" description="Helical" evidence="3">
    <location>
        <begin position="819"/>
        <end position="838"/>
    </location>
</feature>
<dbReference type="OMA" id="EINSEWR"/>
<feature type="compositionally biased region" description="Polar residues" evidence="2">
    <location>
        <begin position="1193"/>
        <end position="1210"/>
    </location>
</feature>
<keyword evidence="6" id="KW-1185">Reference proteome</keyword>
<feature type="transmembrane region" description="Helical" evidence="3">
    <location>
        <begin position="762"/>
        <end position="782"/>
    </location>
</feature>
<keyword evidence="3 5" id="KW-0812">Transmembrane</keyword>
<keyword evidence="1" id="KW-0175">Coiled coil</keyword>
<dbReference type="EMBL" id="GG662464">
    <property type="protein sequence ID" value="EAS03905.1"/>
    <property type="molecule type" value="Genomic_DNA"/>
</dbReference>
<keyword evidence="3" id="KW-0472">Membrane</keyword>
<dbReference type="KEGG" id="tet:TTHERM_00455440"/>
<evidence type="ECO:0000256" key="2">
    <source>
        <dbReference type="SAM" id="MobiDB-lite"/>
    </source>
</evidence>
<evidence type="ECO:0000256" key="1">
    <source>
        <dbReference type="SAM" id="Coils"/>
    </source>
</evidence>
<dbReference type="SMART" id="SM00261">
    <property type="entry name" value="FU"/>
    <property type="match status" value="2"/>
</dbReference>
<feature type="transmembrane region" description="Helical" evidence="3">
    <location>
        <begin position="554"/>
        <end position="575"/>
    </location>
</feature>
<feature type="transmembrane region" description="Helical" evidence="3">
    <location>
        <begin position="697"/>
        <end position="718"/>
    </location>
</feature>